<dbReference type="InterPro" id="IPR000086">
    <property type="entry name" value="NUDIX_hydrolase_dom"/>
</dbReference>
<gene>
    <name evidence="8" type="ORF">OKW52_09835</name>
</gene>
<keyword evidence="5" id="KW-0460">Magnesium</keyword>
<evidence type="ECO:0000256" key="4">
    <source>
        <dbReference type="ARBA" id="ARBA00022801"/>
    </source>
</evidence>
<protein>
    <submittedName>
        <fullName evidence="8">NUDIX hydrolase</fullName>
    </submittedName>
</protein>
<sequence>MTLIAVASPPIRDAATIVLVRDADTATPRVLMGQRGSAAAFMPSKYVFPGGAVDADDRLVTLPAPLADVERARLADRPVTATAPAPEAMTAAAIRELWEEAGLMLGRPGTWEGCVPADWAEFAAAGLRPSGDALRFLFRAVTPPGRPRRFDARFFLARAEDIAGDPDDFSRATDELSHLHWIALSEARSLDLPFITEVVLAEAEAILREQRQDSVPFFDNSGAESTFRRIA</sequence>
<dbReference type="Gene3D" id="3.90.79.10">
    <property type="entry name" value="Nucleoside Triphosphate Pyrophosphohydrolase"/>
    <property type="match status" value="1"/>
</dbReference>
<dbReference type="EMBL" id="JAPDFL010000001">
    <property type="protein sequence ID" value="MCW1932547.1"/>
    <property type="molecule type" value="Genomic_DNA"/>
</dbReference>
<dbReference type="PANTHER" id="PTHR12318">
    <property type="entry name" value="TESTOSTERONE-REGULATED PROTEIN RP2"/>
    <property type="match status" value="1"/>
</dbReference>
<reference evidence="8 9" key="1">
    <citation type="submission" date="2022-10" db="EMBL/GenBank/DDBJ databases">
        <title>Pararhodobacter sp. nov., isolated from marine algae.</title>
        <authorList>
            <person name="Choi B.J."/>
            <person name="Kim J.M."/>
            <person name="Lee J.K."/>
            <person name="Choi D.G."/>
            <person name="Jeon C.O."/>
        </authorList>
    </citation>
    <scope>NUCLEOTIDE SEQUENCE [LARGE SCALE GENOMIC DNA]</scope>
    <source>
        <strain evidence="8 9">ZQ420</strain>
    </source>
</reference>
<comment type="cofactor">
    <cofactor evidence="1">
        <name>Mn(2+)</name>
        <dbReference type="ChEBI" id="CHEBI:29035"/>
    </cofactor>
</comment>
<dbReference type="InterPro" id="IPR039121">
    <property type="entry name" value="NUDT19"/>
</dbReference>
<keyword evidence="4 8" id="KW-0378">Hydrolase</keyword>
<name>A0ABT3GYE8_9RHOB</name>
<evidence type="ECO:0000256" key="6">
    <source>
        <dbReference type="ARBA" id="ARBA00023211"/>
    </source>
</evidence>
<comment type="caution">
    <text evidence="8">The sequence shown here is derived from an EMBL/GenBank/DDBJ whole genome shotgun (WGS) entry which is preliminary data.</text>
</comment>
<evidence type="ECO:0000313" key="8">
    <source>
        <dbReference type="EMBL" id="MCW1932547.1"/>
    </source>
</evidence>
<evidence type="ECO:0000313" key="9">
    <source>
        <dbReference type="Proteomes" id="UP001208938"/>
    </source>
</evidence>
<proteinExistence type="predicted"/>
<dbReference type="GO" id="GO:0016787">
    <property type="term" value="F:hydrolase activity"/>
    <property type="evidence" value="ECO:0007669"/>
    <property type="project" value="UniProtKB-KW"/>
</dbReference>
<keyword evidence="9" id="KW-1185">Reference proteome</keyword>
<evidence type="ECO:0000256" key="1">
    <source>
        <dbReference type="ARBA" id="ARBA00001936"/>
    </source>
</evidence>
<evidence type="ECO:0000256" key="5">
    <source>
        <dbReference type="ARBA" id="ARBA00022842"/>
    </source>
</evidence>
<accession>A0ABT3GYE8</accession>
<dbReference type="Proteomes" id="UP001208938">
    <property type="component" value="Unassembled WGS sequence"/>
</dbReference>
<dbReference type="RefSeq" id="WP_264505538.1">
    <property type="nucleotide sequence ID" value="NZ_JAPDFL010000001.1"/>
</dbReference>
<evidence type="ECO:0000256" key="3">
    <source>
        <dbReference type="ARBA" id="ARBA00022723"/>
    </source>
</evidence>
<dbReference type="InterPro" id="IPR015797">
    <property type="entry name" value="NUDIX_hydrolase-like_dom_sf"/>
</dbReference>
<keyword evidence="3" id="KW-0479">Metal-binding</keyword>
<dbReference type="SUPFAM" id="SSF55811">
    <property type="entry name" value="Nudix"/>
    <property type="match status" value="1"/>
</dbReference>
<dbReference type="PROSITE" id="PS51462">
    <property type="entry name" value="NUDIX"/>
    <property type="match status" value="1"/>
</dbReference>
<comment type="cofactor">
    <cofactor evidence="2">
        <name>Mg(2+)</name>
        <dbReference type="ChEBI" id="CHEBI:18420"/>
    </cofactor>
</comment>
<evidence type="ECO:0000259" key="7">
    <source>
        <dbReference type="PROSITE" id="PS51462"/>
    </source>
</evidence>
<keyword evidence="6" id="KW-0464">Manganese</keyword>
<organism evidence="8 9">
    <name type="scientific">Pararhodobacter zhoushanensis</name>
    <dbReference type="NCBI Taxonomy" id="2479545"/>
    <lineage>
        <taxon>Bacteria</taxon>
        <taxon>Pseudomonadati</taxon>
        <taxon>Pseudomonadota</taxon>
        <taxon>Alphaproteobacteria</taxon>
        <taxon>Rhodobacterales</taxon>
        <taxon>Paracoccaceae</taxon>
        <taxon>Pararhodobacter</taxon>
    </lineage>
</organism>
<dbReference type="CDD" id="cd18870">
    <property type="entry name" value="NUDIX_AcylCoAdiphos_Nudt19"/>
    <property type="match status" value="1"/>
</dbReference>
<dbReference type="PANTHER" id="PTHR12318:SF0">
    <property type="entry name" value="ACYL-COENZYME A DIPHOSPHATASE NUDT19"/>
    <property type="match status" value="1"/>
</dbReference>
<evidence type="ECO:0000256" key="2">
    <source>
        <dbReference type="ARBA" id="ARBA00001946"/>
    </source>
</evidence>
<feature type="domain" description="Nudix hydrolase" evidence="7">
    <location>
        <begin position="10"/>
        <end position="204"/>
    </location>
</feature>